<evidence type="ECO:0000256" key="1">
    <source>
        <dbReference type="SAM" id="MobiDB-lite"/>
    </source>
</evidence>
<organism evidence="2 3">
    <name type="scientific">Coniophora puteana (strain RWD-64-598)</name>
    <name type="common">Brown rot fungus</name>
    <dbReference type="NCBI Taxonomy" id="741705"/>
    <lineage>
        <taxon>Eukaryota</taxon>
        <taxon>Fungi</taxon>
        <taxon>Dikarya</taxon>
        <taxon>Basidiomycota</taxon>
        <taxon>Agaricomycotina</taxon>
        <taxon>Agaricomycetes</taxon>
        <taxon>Agaricomycetidae</taxon>
        <taxon>Boletales</taxon>
        <taxon>Coniophorineae</taxon>
        <taxon>Coniophoraceae</taxon>
        <taxon>Coniophora</taxon>
    </lineage>
</organism>
<proteinExistence type="predicted"/>
<feature type="compositionally biased region" description="Polar residues" evidence="1">
    <location>
        <begin position="1"/>
        <end position="10"/>
    </location>
</feature>
<protein>
    <submittedName>
        <fullName evidence="2">Uncharacterized protein</fullName>
    </submittedName>
</protein>
<sequence>MSATTGTSELKTIRKKRAAASDGTAAPTPAPEGDHRKRRRNRTTQSCLNCHTSKRMVGSALGTPKPLLTFFVASSVTGNGPVAAAPNLDLNDLQDESSRLRKRVAELEGVIREVSQLKNKPHPRWVQSGITPSEGLEKWHARAQSRSASSDGDDNAKNSAAPSPRLANACTADIIAEASSSLRASPPNSFLAPSSFTSPSPDAALPNLPPCSPYYGMSSSPQSTPSPAMLTPNDEYSRSQAMIAGSEPQLDLASIFMSYPGLMGCEDTLSHTDRSFGGECLVEPMEDSSLSSKHLTTRFHDGHCGCLGESQSYNAILELSLRLRKAAYIMNRSTNHRLGSGCILNQRIAELDALASTTLGNINSPPNEFQAVHTRSRAATLPSSAAHSTGHVAPTVSPNSLQGFRSWELMQSSIPDSNTCDDSFMSWEPSRRG</sequence>
<dbReference type="GeneID" id="19208938"/>
<feature type="region of interest" description="Disordered" evidence="1">
    <location>
        <begin position="1"/>
        <end position="45"/>
    </location>
</feature>
<evidence type="ECO:0000313" key="3">
    <source>
        <dbReference type="Proteomes" id="UP000053558"/>
    </source>
</evidence>
<dbReference type="Proteomes" id="UP000053558">
    <property type="component" value="Unassembled WGS sequence"/>
</dbReference>
<feature type="compositionally biased region" description="Polar residues" evidence="1">
    <location>
        <begin position="217"/>
        <end position="226"/>
    </location>
</feature>
<dbReference type="RefSeq" id="XP_007766438.1">
    <property type="nucleotide sequence ID" value="XM_007768248.1"/>
</dbReference>
<feature type="region of interest" description="Disordered" evidence="1">
    <location>
        <begin position="183"/>
        <end position="203"/>
    </location>
</feature>
<gene>
    <name evidence="2" type="ORF">CONPUDRAFT_71584</name>
</gene>
<name>A0A5M3MW08_CONPW</name>
<dbReference type="EMBL" id="JH711576">
    <property type="protein sequence ID" value="EIW82914.1"/>
    <property type="molecule type" value="Genomic_DNA"/>
</dbReference>
<comment type="caution">
    <text evidence="2">The sequence shown here is derived from an EMBL/GenBank/DDBJ whole genome shotgun (WGS) entry which is preliminary data.</text>
</comment>
<keyword evidence="3" id="KW-1185">Reference proteome</keyword>
<accession>A0A5M3MW08</accession>
<reference evidence="3" key="1">
    <citation type="journal article" date="2012" name="Science">
        <title>The Paleozoic origin of enzymatic lignin decomposition reconstructed from 31 fungal genomes.</title>
        <authorList>
            <person name="Floudas D."/>
            <person name="Binder M."/>
            <person name="Riley R."/>
            <person name="Barry K."/>
            <person name="Blanchette R.A."/>
            <person name="Henrissat B."/>
            <person name="Martinez A.T."/>
            <person name="Otillar R."/>
            <person name="Spatafora J.W."/>
            <person name="Yadav J.S."/>
            <person name="Aerts A."/>
            <person name="Benoit I."/>
            <person name="Boyd A."/>
            <person name="Carlson A."/>
            <person name="Copeland A."/>
            <person name="Coutinho P.M."/>
            <person name="de Vries R.P."/>
            <person name="Ferreira P."/>
            <person name="Findley K."/>
            <person name="Foster B."/>
            <person name="Gaskell J."/>
            <person name="Glotzer D."/>
            <person name="Gorecki P."/>
            <person name="Heitman J."/>
            <person name="Hesse C."/>
            <person name="Hori C."/>
            <person name="Igarashi K."/>
            <person name="Jurgens J.A."/>
            <person name="Kallen N."/>
            <person name="Kersten P."/>
            <person name="Kohler A."/>
            <person name="Kuees U."/>
            <person name="Kumar T.K.A."/>
            <person name="Kuo A."/>
            <person name="LaButti K."/>
            <person name="Larrondo L.F."/>
            <person name="Lindquist E."/>
            <person name="Ling A."/>
            <person name="Lombard V."/>
            <person name="Lucas S."/>
            <person name="Lundell T."/>
            <person name="Martin R."/>
            <person name="McLaughlin D.J."/>
            <person name="Morgenstern I."/>
            <person name="Morin E."/>
            <person name="Murat C."/>
            <person name="Nagy L.G."/>
            <person name="Nolan M."/>
            <person name="Ohm R.A."/>
            <person name="Patyshakuliyeva A."/>
            <person name="Rokas A."/>
            <person name="Ruiz-Duenas F.J."/>
            <person name="Sabat G."/>
            <person name="Salamov A."/>
            <person name="Samejima M."/>
            <person name="Schmutz J."/>
            <person name="Slot J.C."/>
            <person name="St John F."/>
            <person name="Stenlid J."/>
            <person name="Sun H."/>
            <person name="Sun S."/>
            <person name="Syed K."/>
            <person name="Tsang A."/>
            <person name="Wiebenga A."/>
            <person name="Young D."/>
            <person name="Pisabarro A."/>
            <person name="Eastwood D.C."/>
            <person name="Martin F."/>
            <person name="Cullen D."/>
            <person name="Grigoriev I.V."/>
            <person name="Hibbett D.S."/>
        </authorList>
    </citation>
    <scope>NUCLEOTIDE SEQUENCE [LARGE SCALE GENOMIC DNA]</scope>
    <source>
        <strain evidence="3">RWD-64-598 SS2</strain>
    </source>
</reference>
<dbReference type="OMA" id="PHPRWVQ"/>
<feature type="region of interest" description="Disordered" evidence="1">
    <location>
        <begin position="122"/>
        <end position="164"/>
    </location>
</feature>
<dbReference type="AlphaFoldDB" id="A0A5M3MW08"/>
<evidence type="ECO:0000313" key="2">
    <source>
        <dbReference type="EMBL" id="EIW82914.1"/>
    </source>
</evidence>
<dbReference type="KEGG" id="cput:CONPUDRAFT_71584"/>
<feature type="compositionally biased region" description="Polar residues" evidence="1">
    <location>
        <begin position="183"/>
        <end position="200"/>
    </location>
</feature>
<feature type="region of interest" description="Disordered" evidence="1">
    <location>
        <begin position="214"/>
        <end position="233"/>
    </location>
</feature>
<dbReference type="OrthoDB" id="2269373at2759"/>